<gene>
    <name evidence="2" type="ORF">TBRA_LOCUS4527</name>
</gene>
<dbReference type="AlphaFoldDB" id="A0A6H5IAD0"/>
<evidence type="ECO:0000256" key="1">
    <source>
        <dbReference type="SAM" id="SignalP"/>
    </source>
</evidence>
<proteinExistence type="predicted"/>
<keyword evidence="1" id="KW-0732">Signal</keyword>
<reference evidence="2 3" key="1">
    <citation type="submission" date="2020-02" db="EMBL/GenBank/DDBJ databases">
        <authorList>
            <person name="Ferguson B K."/>
        </authorList>
    </citation>
    <scope>NUCLEOTIDE SEQUENCE [LARGE SCALE GENOMIC DNA]</scope>
</reference>
<evidence type="ECO:0000313" key="3">
    <source>
        <dbReference type="Proteomes" id="UP000479190"/>
    </source>
</evidence>
<evidence type="ECO:0000313" key="2">
    <source>
        <dbReference type="EMBL" id="CAB0032596.1"/>
    </source>
</evidence>
<dbReference type="EMBL" id="CADCXV010000683">
    <property type="protein sequence ID" value="CAB0032596.1"/>
    <property type="molecule type" value="Genomic_DNA"/>
</dbReference>
<accession>A0A6H5IAD0</accession>
<keyword evidence="3" id="KW-1185">Reference proteome</keyword>
<name>A0A6H5IAD0_9HYME</name>
<feature type="chain" id="PRO_5026028920" evidence="1">
    <location>
        <begin position="26"/>
        <end position="205"/>
    </location>
</feature>
<dbReference type="Proteomes" id="UP000479190">
    <property type="component" value="Unassembled WGS sequence"/>
</dbReference>
<protein>
    <submittedName>
        <fullName evidence="2">Uncharacterized protein</fullName>
    </submittedName>
</protein>
<sequence>MQWCGATQQWLAVFVAFGLVCVAAANYEFDEFGGYVLEQAEAKMVMKLFEKHGLFEKSTTDLKKCLTEDQDLADKTTDLKLLPDLSLHDLILMGPDQAAKRLSLEDYHRFAWANQLHGQVPEKYYIACSKLVCEKLARGFFRRWALYPFWDLIHYLVPIECCEAIIARPAWSNRDLWNICVAAARKNAPAKKRKNSRTKSSAKRR</sequence>
<feature type="signal peptide" evidence="1">
    <location>
        <begin position="1"/>
        <end position="25"/>
    </location>
</feature>
<organism evidence="2 3">
    <name type="scientific">Trichogramma brassicae</name>
    <dbReference type="NCBI Taxonomy" id="86971"/>
    <lineage>
        <taxon>Eukaryota</taxon>
        <taxon>Metazoa</taxon>
        <taxon>Ecdysozoa</taxon>
        <taxon>Arthropoda</taxon>
        <taxon>Hexapoda</taxon>
        <taxon>Insecta</taxon>
        <taxon>Pterygota</taxon>
        <taxon>Neoptera</taxon>
        <taxon>Endopterygota</taxon>
        <taxon>Hymenoptera</taxon>
        <taxon>Apocrita</taxon>
        <taxon>Proctotrupomorpha</taxon>
        <taxon>Chalcidoidea</taxon>
        <taxon>Trichogrammatidae</taxon>
        <taxon>Trichogramma</taxon>
    </lineage>
</organism>